<evidence type="ECO:0000313" key="2">
    <source>
        <dbReference type="Proteomes" id="UP000248584"/>
    </source>
</evidence>
<evidence type="ECO:0000313" key="1">
    <source>
        <dbReference type="EMBL" id="PZX44210.1"/>
    </source>
</evidence>
<organism evidence="1 2">
    <name type="scientific">Nonlabens dokdonensis</name>
    <dbReference type="NCBI Taxonomy" id="328515"/>
    <lineage>
        <taxon>Bacteria</taxon>
        <taxon>Pseudomonadati</taxon>
        <taxon>Bacteroidota</taxon>
        <taxon>Flavobacteriia</taxon>
        <taxon>Flavobacteriales</taxon>
        <taxon>Flavobacteriaceae</taxon>
        <taxon>Nonlabens</taxon>
    </lineage>
</organism>
<dbReference type="Proteomes" id="UP000248584">
    <property type="component" value="Unassembled WGS sequence"/>
</dbReference>
<dbReference type="EMBL" id="QKZR01000001">
    <property type="protein sequence ID" value="PZX44210.1"/>
    <property type="molecule type" value="Genomic_DNA"/>
</dbReference>
<gene>
    <name evidence="1" type="ORF">LX97_01220</name>
</gene>
<keyword evidence="2" id="KW-1185">Reference proteome</keyword>
<sequence length="140" mass="16098">MKYIIQILVIFFVSFCTRTEDEKATCYSFLNGTNKEVQLELYNYNGNRITIEIGTYLSSGPGLLVNKCKESLDVPGPVSVYRFDSIVVKFDNTKKLTFLGRLSQDVPDPLFFEDSYQRDGNSLNFSYTFTEEDYNNAVPY</sequence>
<proteinExistence type="predicted"/>
<protein>
    <recommendedName>
        <fullName evidence="3">Secreted protein</fullName>
    </recommendedName>
</protein>
<name>A0ABX5Q2J9_9FLAO</name>
<reference evidence="1 2" key="1">
    <citation type="submission" date="2018-06" db="EMBL/GenBank/DDBJ databases">
        <title>Genomic Encyclopedia of Archaeal and Bacterial Type Strains, Phase II (KMG-II): from individual species to whole genera.</title>
        <authorList>
            <person name="Goeker M."/>
        </authorList>
    </citation>
    <scope>NUCLEOTIDE SEQUENCE [LARGE SCALE GENOMIC DNA]</scope>
    <source>
        <strain evidence="1 2">DSM 17205</strain>
    </source>
</reference>
<dbReference type="RefSeq" id="WP_015362057.1">
    <property type="nucleotide sequence ID" value="NZ_QKZR01000001.1"/>
</dbReference>
<comment type="caution">
    <text evidence="1">The sequence shown here is derived from an EMBL/GenBank/DDBJ whole genome shotgun (WGS) entry which is preliminary data.</text>
</comment>
<evidence type="ECO:0008006" key="3">
    <source>
        <dbReference type="Google" id="ProtNLM"/>
    </source>
</evidence>
<accession>A0ABX5Q2J9</accession>